<reference evidence="1 2" key="1">
    <citation type="submission" date="2020-08" db="EMBL/GenBank/DDBJ databases">
        <title>Genome public.</title>
        <authorList>
            <person name="Liu C."/>
            <person name="Sun Q."/>
        </authorList>
    </citation>
    <scope>NUCLEOTIDE SEQUENCE [LARGE SCALE GENOMIC DNA]</scope>
    <source>
        <strain evidence="1 2">BX4</strain>
    </source>
</reference>
<keyword evidence="2" id="KW-1185">Reference proteome</keyword>
<gene>
    <name evidence="1" type="ORF">H8S00_12215</name>
</gene>
<sequence>MEINVFLFLHTPIIIWRSRMEKDFIDEFITSKDTRAYLHSIHHEFTDIEKATIVANHIMISYEEKVKWLKQFMDEITDDVLRNRILKAISQIREDKQYYNERNIASGNISYSESLSDFIFIPHNFRHGDIVRSLYGNWNTTMFNEKIGIILGYFDDDYELYKNLRGDYSDVQVCVDIKFDGVAYQGEFEHEHINPIYIERMSLNEKDERIAYLKYLTNLYSKNSHRINADNKPEYAGGSDDLLEQRYLSEYIPVYDDTSGIWCVQMGYGFERGAVDYIAAEFSGTGLIYHFVRNGQLDHAHGFDSVLEEVLQDPENVDIVTDYGEYSQQEINMVSGIKRAVMFVQSHRRPMTSAELRENSIEIKK</sequence>
<protein>
    <submittedName>
        <fullName evidence="1">Uncharacterized protein</fullName>
    </submittedName>
</protein>
<name>A0ABR7F6W2_9FIRM</name>
<accession>A0ABR7F6W2</accession>
<organism evidence="1 2">
    <name type="scientific">Eubacterium segne</name>
    <dbReference type="NCBI Taxonomy" id="2763045"/>
    <lineage>
        <taxon>Bacteria</taxon>
        <taxon>Bacillati</taxon>
        <taxon>Bacillota</taxon>
        <taxon>Clostridia</taxon>
        <taxon>Eubacteriales</taxon>
        <taxon>Eubacteriaceae</taxon>
        <taxon>Eubacterium</taxon>
    </lineage>
</organism>
<dbReference type="EMBL" id="JACOOZ010000010">
    <property type="protein sequence ID" value="MBC5668734.1"/>
    <property type="molecule type" value="Genomic_DNA"/>
</dbReference>
<dbReference type="Proteomes" id="UP000597877">
    <property type="component" value="Unassembled WGS sequence"/>
</dbReference>
<evidence type="ECO:0000313" key="2">
    <source>
        <dbReference type="Proteomes" id="UP000597877"/>
    </source>
</evidence>
<proteinExistence type="predicted"/>
<comment type="caution">
    <text evidence="1">The sequence shown here is derived from an EMBL/GenBank/DDBJ whole genome shotgun (WGS) entry which is preliminary data.</text>
</comment>
<evidence type="ECO:0000313" key="1">
    <source>
        <dbReference type="EMBL" id="MBC5668734.1"/>
    </source>
</evidence>